<dbReference type="GO" id="GO:0052757">
    <property type="term" value="F:chondroitin hydrolase activity"/>
    <property type="evidence" value="ECO:0007669"/>
    <property type="project" value="TreeGrafter"/>
</dbReference>
<dbReference type="EC" id="4.2.2.5" evidence="15"/>
<dbReference type="GO" id="GO:0016757">
    <property type="term" value="F:glycosyltransferase activity"/>
    <property type="evidence" value="ECO:0007669"/>
    <property type="project" value="UniProtKB-ARBA"/>
</dbReference>
<feature type="domain" description="Polysaccharide lyase family 8 central" evidence="12">
    <location>
        <begin position="335"/>
        <end position="579"/>
    </location>
</feature>
<dbReference type="SUPFAM" id="SSF48230">
    <property type="entry name" value="Chondroitin AC/alginate lyase"/>
    <property type="match status" value="1"/>
</dbReference>
<keyword evidence="7 15" id="KW-0456">Lyase</keyword>
<dbReference type="CDD" id="cd01083">
    <property type="entry name" value="GAG_Lyase"/>
    <property type="match status" value="1"/>
</dbReference>
<dbReference type="KEGG" id="nko:Niako_2983"/>
<comment type="subunit">
    <text evidence="3">Monomer.</text>
</comment>
<dbReference type="InterPro" id="IPR010905">
    <property type="entry name" value="Glyco_hydro_88"/>
</dbReference>
<feature type="binding site" evidence="10">
    <location>
        <position position="922"/>
    </location>
    <ligand>
        <name>substrate</name>
    </ligand>
</feature>
<dbReference type="eggNOG" id="COG4225">
    <property type="taxonomic scope" value="Bacteria"/>
</dbReference>
<evidence type="ECO:0000256" key="6">
    <source>
        <dbReference type="ARBA" id="ARBA00022837"/>
    </source>
</evidence>
<feature type="binding site" evidence="10">
    <location>
        <position position="926"/>
    </location>
    <ligand>
        <name>substrate</name>
    </ligand>
</feature>
<dbReference type="SUPFAM" id="SSF74650">
    <property type="entry name" value="Galactose mutarotase-like"/>
    <property type="match status" value="1"/>
</dbReference>
<gene>
    <name evidence="15" type="ordered locus">Niako_2983</name>
</gene>
<keyword evidence="6" id="KW-0106">Calcium</keyword>
<evidence type="ECO:0000313" key="15">
    <source>
        <dbReference type="EMBL" id="AEV99313.1"/>
    </source>
</evidence>
<feature type="binding site" evidence="10">
    <location>
        <position position="910"/>
    </location>
    <ligand>
        <name>substrate</name>
    </ligand>
</feature>
<comment type="similarity">
    <text evidence="8">Belongs to the glycosyl hydrolase 88 family.</text>
</comment>
<dbReference type="InterPro" id="IPR008928">
    <property type="entry name" value="6-hairpin_glycosidase_sf"/>
</dbReference>
<evidence type="ECO:0000256" key="11">
    <source>
        <dbReference type="SAM" id="SignalP"/>
    </source>
</evidence>
<feature type="binding site" evidence="10">
    <location>
        <position position="785"/>
    </location>
    <ligand>
        <name>substrate</name>
    </ligand>
</feature>
<dbReference type="PANTHER" id="PTHR36845:SF1">
    <property type="entry name" value="HYDROLASE, PUTATIVE (AFU_ORTHOLOGUE AFUA_7G05090)-RELATED"/>
    <property type="match status" value="1"/>
</dbReference>
<evidence type="ECO:0000256" key="10">
    <source>
        <dbReference type="PIRSR" id="PIRSR610905-2"/>
    </source>
</evidence>
<dbReference type="AlphaFoldDB" id="G8TC20"/>
<reference evidence="15 16" key="1">
    <citation type="submission" date="2011-12" db="EMBL/GenBank/DDBJ databases">
        <title>The complete genome of Niastella koreensis GR20-10.</title>
        <authorList>
            <consortium name="US DOE Joint Genome Institute (JGI-PGF)"/>
            <person name="Lucas S."/>
            <person name="Han J."/>
            <person name="Lapidus A."/>
            <person name="Bruce D."/>
            <person name="Goodwin L."/>
            <person name="Pitluck S."/>
            <person name="Peters L."/>
            <person name="Kyrpides N."/>
            <person name="Mavromatis K."/>
            <person name="Ivanova N."/>
            <person name="Mikhailova N."/>
            <person name="Davenport K."/>
            <person name="Saunders E."/>
            <person name="Detter J.C."/>
            <person name="Tapia R."/>
            <person name="Han C."/>
            <person name="Land M."/>
            <person name="Hauser L."/>
            <person name="Markowitz V."/>
            <person name="Cheng J.-F."/>
            <person name="Hugenholtz P."/>
            <person name="Woyke T."/>
            <person name="Wu D."/>
            <person name="Tindall B."/>
            <person name="Pomrenke H."/>
            <person name="Brambilla E."/>
            <person name="Klenk H.-P."/>
            <person name="Eisen J.A."/>
        </authorList>
    </citation>
    <scope>NUCLEOTIDE SEQUENCE [LARGE SCALE GENOMIC DNA]</scope>
    <source>
        <strain evidence="16">DSM 17620 / KACC 11465 / NBRC 106392 / GR20-10</strain>
    </source>
</reference>
<feature type="chain" id="PRO_5003517173" evidence="11">
    <location>
        <begin position="20"/>
        <end position="1084"/>
    </location>
</feature>
<dbReference type="Pfam" id="PF02278">
    <property type="entry name" value="Lyase_8"/>
    <property type="match status" value="1"/>
</dbReference>
<keyword evidence="5" id="KW-0378">Hydrolase</keyword>
<feature type="binding site" evidence="10">
    <location>
        <position position="850"/>
    </location>
    <ligand>
        <name>substrate</name>
    </ligand>
</feature>
<evidence type="ECO:0000256" key="3">
    <source>
        <dbReference type="ARBA" id="ARBA00011245"/>
    </source>
</evidence>
<dbReference type="InterPro" id="IPR052369">
    <property type="entry name" value="UG_Glycosaminoglycan_Hydrolase"/>
</dbReference>
<dbReference type="STRING" id="700598.Niako_2983"/>
<sequence length="1084" mass="121178">MRWFFICLLSCMMLGQLQAGTPVPPAVFDTILTRVYTDLKKEATPALIKVTAHDQLAMRADGSWPDIDYSNTTITTWQPGTHLSRLYNMALVYAQKDEGSLYPSIVAGLRYWYAKDPKSSNWWHNEIRSPQNIGEILIAMRFARKAIPASLEDSLLARMKRGNIFKMTGANKLDIAIHYLYRALLTRNEHLMDTAVQQAFQPVQFTTEEGLQHDYSYLQHGPQLQLSSYGAVFLMGEYRVAKYVRGTPYALNDSALNRLSTYFDNTYLRTIRGRYIDFNVEGRGISRPNILSKQGEQGLLDDARLVDPRRSADWYAAMARTSGLQPVNYEVQASHTHYWRADYTMHIRPAYSFNVRMVSARTRRTESGNKENLYGRYLADGSTNIQVKGDEYYNIMPVWEWDKLPGITAADHKEDVAMDKFWGEPGSTTFAGGVGDSLYGATVYDMNYDGVKARKSWFFFDKEIVCLGAGINSSGSNTILTTLNQCWLNGSVQIDKTKLGAGKQAVFNNPSFVWHNDVGYYFPEGGQLTVGTGEQKGSWYKINNSNSAAEIKGNVFKLWLNNGIAPTNSKYAYVVVPGKQEEIQASKEQVRILANTDTLQAVKHTGLQMLQLAFYKPGTLVDGNVSVSVDQPCVVMLQHIDGKSIAATVADPSQTALAITLTVRTPALGGSIQWNCALPQGVRAGASASFTMENAKGFIADNFSFASSQLKGMLVEAGEYDTLFPRTLDANGKLVCTERRDWTGGFFPGSLWYTYEYTKDASLKEAAVAWTKKLEPLQFFTGHHDLGFLMYCSYGNAFRLTGDSSYARVLVQTAKSLATRYDARPGCIKSWNSFQSWHGTTTYKYPVIIDNMMNLELLFFAAKITGDPRYRDIAIHHAENTLKNQVRDDYSCYHVVCYDTANGGVLARETAQGYADNSAWSRGQSWGIYGFTVCYRETHDAKFLNAARKMADFYLTHKRLPADKVPYWDFNVNQAGYAPGVRSKAKEGQSPEFRDASAAAVTASALLELSTYLGKEGAVYFKAAEDILHSLASAEYRSSPGGNGNFILKHSVGSIPHGFELDTPLIYADYYFIEALARYHALVK</sequence>
<dbReference type="InterPro" id="IPR003159">
    <property type="entry name" value="Lyase_8_central_dom"/>
</dbReference>
<dbReference type="Proteomes" id="UP000005438">
    <property type="component" value="Chromosome"/>
</dbReference>
<evidence type="ECO:0000256" key="7">
    <source>
        <dbReference type="ARBA" id="ARBA00023239"/>
    </source>
</evidence>
<evidence type="ECO:0000259" key="12">
    <source>
        <dbReference type="Pfam" id="PF02278"/>
    </source>
</evidence>
<evidence type="ECO:0000256" key="8">
    <source>
        <dbReference type="ARBA" id="ARBA00038358"/>
    </source>
</evidence>
<dbReference type="Pfam" id="PF08124">
    <property type="entry name" value="Lyase_8_N"/>
    <property type="match status" value="1"/>
</dbReference>
<evidence type="ECO:0000256" key="2">
    <source>
        <dbReference type="ARBA" id="ARBA00006699"/>
    </source>
</evidence>
<feature type="active site" description="Proton donor" evidence="9">
    <location>
        <position position="850"/>
    </location>
</feature>
<accession>G8TC20</accession>
<comment type="cofactor">
    <cofactor evidence="1">
        <name>Ca(2+)</name>
        <dbReference type="ChEBI" id="CHEBI:29108"/>
    </cofactor>
</comment>
<dbReference type="PANTHER" id="PTHR36845">
    <property type="entry name" value="HYDROLASE, PUTATIVE (AFU_ORTHOLOGUE AFUA_7G05090)-RELATED"/>
    <property type="match status" value="1"/>
</dbReference>
<evidence type="ECO:0000256" key="9">
    <source>
        <dbReference type="PIRSR" id="PIRSR610905-1"/>
    </source>
</evidence>
<dbReference type="Gene3D" id="1.50.10.10">
    <property type="match status" value="1"/>
</dbReference>
<organism evidence="15 16">
    <name type="scientific">Niastella koreensis (strain DSM 17620 / KACC 11465 / NBRC 106392 / GR20-10)</name>
    <dbReference type="NCBI Taxonomy" id="700598"/>
    <lineage>
        <taxon>Bacteria</taxon>
        <taxon>Pseudomonadati</taxon>
        <taxon>Bacteroidota</taxon>
        <taxon>Chitinophagia</taxon>
        <taxon>Chitinophagales</taxon>
        <taxon>Chitinophagaceae</taxon>
        <taxon>Niastella</taxon>
    </lineage>
</organism>
<dbReference type="HOGENOM" id="CLU_285576_0_0_10"/>
<dbReference type="OrthoDB" id="6394136at2"/>
<dbReference type="InterPro" id="IPR012341">
    <property type="entry name" value="6hp_glycosidase-like_sf"/>
</dbReference>
<comment type="similarity">
    <text evidence="2">Belongs to the polysaccharide lyase 8 family.</text>
</comment>
<dbReference type="GO" id="GO:0000272">
    <property type="term" value="P:polysaccharide catabolic process"/>
    <property type="evidence" value="ECO:0007669"/>
    <property type="project" value="TreeGrafter"/>
</dbReference>
<dbReference type="InterPro" id="IPR011013">
    <property type="entry name" value="Gal_mutarotase_sf_dom"/>
</dbReference>
<dbReference type="Gene3D" id="1.50.10.100">
    <property type="entry name" value="Chondroitin AC/alginate lyase"/>
    <property type="match status" value="1"/>
</dbReference>
<protein>
    <submittedName>
        <fullName evidence="15">Chondroitin AC lyase</fullName>
        <ecNumber evidence="15">4.2.2.5</ecNumber>
    </submittedName>
</protein>
<dbReference type="Gene3D" id="2.70.98.10">
    <property type="match status" value="1"/>
</dbReference>
<proteinExistence type="inferred from homology"/>
<feature type="active site" description="Nucleophile" evidence="9">
    <location>
        <position position="785"/>
    </location>
</feature>
<dbReference type="GO" id="GO:0030341">
    <property type="term" value="F:chondroitin AC lyase activity"/>
    <property type="evidence" value="ECO:0007669"/>
    <property type="project" value="UniProtKB-EC"/>
</dbReference>
<feature type="domain" description="Polysaccharide lyase 8 N-terminal alpha-helical" evidence="14">
    <location>
        <begin position="57"/>
        <end position="302"/>
    </location>
</feature>
<evidence type="ECO:0000256" key="1">
    <source>
        <dbReference type="ARBA" id="ARBA00001913"/>
    </source>
</evidence>
<dbReference type="PATRIC" id="fig|700598.3.peg.3064"/>
<dbReference type="EMBL" id="CP003178">
    <property type="protein sequence ID" value="AEV99313.1"/>
    <property type="molecule type" value="Genomic_DNA"/>
</dbReference>
<dbReference type="InterPro" id="IPR011071">
    <property type="entry name" value="Lyase_8-like_C"/>
</dbReference>
<evidence type="ECO:0000313" key="16">
    <source>
        <dbReference type="Proteomes" id="UP000005438"/>
    </source>
</evidence>
<name>G8TC20_NIAKG</name>
<evidence type="ECO:0000256" key="5">
    <source>
        <dbReference type="ARBA" id="ARBA00022801"/>
    </source>
</evidence>
<dbReference type="GO" id="GO:0030246">
    <property type="term" value="F:carbohydrate binding"/>
    <property type="evidence" value="ECO:0007669"/>
    <property type="project" value="InterPro"/>
</dbReference>
<dbReference type="InterPro" id="IPR014718">
    <property type="entry name" value="GH-type_carb-bd"/>
</dbReference>
<dbReference type="InterPro" id="IPR012970">
    <property type="entry name" value="Lyase_8_alpha_N"/>
</dbReference>
<dbReference type="Gene3D" id="2.60.220.10">
    <property type="entry name" value="Polysaccharide lyase family 8-like, C-terminal"/>
    <property type="match status" value="1"/>
</dbReference>
<evidence type="ECO:0000259" key="13">
    <source>
        <dbReference type="Pfam" id="PF02884"/>
    </source>
</evidence>
<keyword evidence="4 11" id="KW-0732">Signal</keyword>
<dbReference type="InterPro" id="IPR008929">
    <property type="entry name" value="Chondroitin_lyas"/>
</dbReference>
<evidence type="ECO:0000259" key="14">
    <source>
        <dbReference type="Pfam" id="PF08124"/>
    </source>
</evidence>
<dbReference type="GO" id="GO:0005576">
    <property type="term" value="C:extracellular region"/>
    <property type="evidence" value="ECO:0007669"/>
    <property type="project" value="InterPro"/>
</dbReference>
<dbReference type="eggNOG" id="COG5492">
    <property type="taxonomic scope" value="Bacteria"/>
</dbReference>
<dbReference type="Pfam" id="PF07470">
    <property type="entry name" value="Glyco_hydro_88"/>
    <property type="match status" value="1"/>
</dbReference>
<dbReference type="InterPro" id="IPR004103">
    <property type="entry name" value="Lyase_8_C"/>
</dbReference>
<feature type="domain" description="Polysaccharide lyase family 8 C-terminal" evidence="13">
    <location>
        <begin position="591"/>
        <end position="656"/>
    </location>
</feature>
<dbReference type="Pfam" id="PF02884">
    <property type="entry name" value="Lyase_8_C"/>
    <property type="match status" value="1"/>
</dbReference>
<dbReference type="SUPFAM" id="SSF49863">
    <property type="entry name" value="Hyaluronate lyase-like, C-terminal domain"/>
    <property type="match status" value="1"/>
</dbReference>
<dbReference type="SUPFAM" id="SSF48208">
    <property type="entry name" value="Six-hairpin glycosidases"/>
    <property type="match status" value="1"/>
</dbReference>
<feature type="signal peptide" evidence="11">
    <location>
        <begin position="1"/>
        <end position="19"/>
    </location>
</feature>
<evidence type="ECO:0000256" key="4">
    <source>
        <dbReference type="ARBA" id="ARBA00022729"/>
    </source>
</evidence>
<feature type="binding site" evidence="10">
    <location>
        <position position="1054"/>
    </location>
    <ligand>
        <name>substrate</name>
    </ligand>
</feature>